<evidence type="ECO:0000313" key="2">
    <source>
        <dbReference type="Proteomes" id="UP000324800"/>
    </source>
</evidence>
<sequence>QQQETGQAQAGHENSRQITLQFRLSVDEGQYWQPLLQQITVRSLNLGQADQILKNGSISNRRGWESPPGELLASLISGKKEDNKVKTCSEKQ</sequence>
<accession>A0A5J4TS33</accession>
<dbReference type="AlphaFoldDB" id="A0A5J4TS33"/>
<reference evidence="1 2" key="1">
    <citation type="submission" date="2019-03" db="EMBL/GenBank/DDBJ databases">
        <title>Single cell metagenomics reveals metabolic interactions within the superorganism composed of flagellate Streblomastix strix and complex community of Bacteroidetes bacteria on its surface.</title>
        <authorList>
            <person name="Treitli S.C."/>
            <person name="Kolisko M."/>
            <person name="Husnik F."/>
            <person name="Keeling P."/>
            <person name="Hampl V."/>
        </authorList>
    </citation>
    <scope>NUCLEOTIDE SEQUENCE [LARGE SCALE GENOMIC DNA]</scope>
    <source>
        <strain evidence="1">ST1C</strain>
    </source>
</reference>
<proteinExistence type="predicted"/>
<dbReference type="EMBL" id="SNRW01027302">
    <property type="protein sequence ID" value="KAA6360175.1"/>
    <property type="molecule type" value="Genomic_DNA"/>
</dbReference>
<gene>
    <name evidence="1" type="ORF">EZS28_044299</name>
</gene>
<evidence type="ECO:0000313" key="1">
    <source>
        <dbReference type="EMBL" id="KAA6360175.1"/>
    </source>
</evidence>
<protein>
    <submittedName>
        <fullName evidence="1">Uncharacterized protein</fullName>
    </submittedName>
</protein>
<dbReference type="Proteomes" id="UP000324800">
    <property type="component" value="Unassembled WGS sequence"/>
</dbReference>
<feature type="non-terminal residue" evidence="1">
    <location>
        <position position="1"/>
    </location>
</feature>
<name>A0A5J4TS33_9EUKA</name>
<comment type="caution">
    <text evidence="1">The sequence shown here is derived from an EMBL/GenBank/DDBJ whole genome shotgun (WGS) entry which is preliminary data.</text>
</comment>
<organism evidence="1 2">
    <name type="scientific">Streblomastix strix</name>
    <dbReference type="NCBI Taxonomy" id="222440"/>
    <lineage>
        <taxon>Eukaryota</taxon>
        <taxon>Metamonada</taxon>
        <taxon>Preaxostyla</taxon>
        <taxon>Oxymonadida</taxon>
        <taxon>Streblomastigidae</taxon>
        <taxon>Streblomastix</taxon>
    </lineage>
</organism>